<reference evidence="4" key="1">
    <citation type="submission" date="2017-02" db="UniProtKB">
        <authorList>
            <consortium name="WormBaseParasite"/>
        </authorList>
    </citation>
    <scope>IDENTIFICATION</scope>
</reference>
<evidence type="ECO:0000256" key="1">
    <source>
        <dbReference type="SAM" id="Coils"/>
    </source>
</evidence>
<keyword evidence="1" id="KW-0175">Coiled coil</keyword>
<keyword evidence="3" id="KW-1185">Reference proteome</keyword>
<protein>
    <submittedName>
        <fullName evidence="2 4">Uncharacterized protein</fullName>
    </submittedName>
</protein>
<dbReference type="EMBL" id="UXUI01011473">
    <property type="protein sequence ID" value="VDD96263.1"/>
    <property type="molecule type" value="Genomic_DNA"/>
</dbReference>
<dbReference type="OrthoDB" id="5809352at2759"/>
<reference evidence="2 3" key="2">
    <citation type="submission" date="2018-10" db="EMBL/GenBank/DDBJ databases">
        <authorList>
            <consortium name="Pathogen Informatics"/>
        </authorList>
    </citation>
    <scope>NUCLEOTIDE SEQUENCE [LARGE SCALE GENOMIC DNA]</scope>
</reference>
<evidence type="ECO:0000313" key="2">
    <source>
        <dbReference type="EMBL" id="VDD96263.1"/>
    </source>
</evidence>
<evidence type="ECO:0000313" key="3">
    <source>
        <dbReference type="Proteomes" id="UP000274131"/>
    </source>
</evidence>
<dbReference type="STRING" id="51028.A0A0N4VLG8"/>
<sequence>MRTKIAQINFSQVVGSRNTYSFKIIEFMSLSGGLNALCIWQTSLKKQRGLNEENQQKIEKLLAECAYDRKKNYGRKNRTREVQEQCHQLRDEISKAKDEIESFNTKLRNVEKQENDVQSQLNSINNRLQGAFGQRALVGKEFSDSGPSKNGSTTWQLSETKKEQFIQVKISKNKSSLKFLKESAQNVEQKTFEKLDEYEKLTKLLEERQNKLTKFKNVAEYAFLHLQDAGKREKLLSGLDELKRGNQKNDDDFANFEDSIVTINRIKVEKAKRLGEIKKAIELTLLDISSREKQIEELGESIKCKKMETDKLRKQLAMLYHERNAKAENEYNTQLATTKKNISEKKHRKLELRLKSEALETDYSARRRLLEEEKSVNECLKRTTEMLKLQLANSKDGEAKTAKETNDSEKTLIRMEKGCIAAEEKLSQIKSKNDFEEEKVLAKKDKISVLKNKLDALNAEQVDIMKIGTREVGKELWQFRNLYRKLQKEIRNYQKELELCALRRDNVVNKAAATVPTLYQVRSQAVNEIQRLQSRIEELSKELDELRRQNDFLSLPVPEHSH</sequence>
<feature type="coiled-coil region" evidence="1">
    <location>
        <begin position="419"/>
        <end position="556"/>
    </location>
</feature>
<dbReference type="Proteomes" id="UP000274131">
    <property type="component" value="Unassembled WGS sequence"/>
</dbReference>
<evidence type="ECO:0000313" key="4">
    <source>
        <dbReference type="WBParaSite" id="EVEC_0001173601-mRNA-1"/>
    </source>
</evidence>
<dbReference type="WBParaSite" id="EVEC_0001173601-mRNA-1">
    <property type="protein sequence ID" value="EVEC_0001173601-mRNA-1"/>
    <property type="gene ID" value="EVEC_0001173601"/>
</dbReference>
<organism evidence="4">
    <name type="scientific">Enterobius vermicularis</name>
    <name type="common">Human pinworm</name>
    <dbReference type="NCBI Taxonomy" id="51028"/>
    <lineage>
        <taxon>Eukaryota</taxon>
        <taxon>Metazoa</taxon>
        <taxon>Ecdysozoa</taxon>
        <taxon>Nematoda</taxon>
        <taxon>Chromadorea</taxon>
        <taxon>Rhabditida</taxon>
        <taxon>Spirurina</taxon>
        <taxon>Oxyuridomorpha</taxon>
        <taxon>Oxyuroidea</taxon>
        <taxon>Oxyuridae</taxon>
        <taxon>Enterobius</taxon>
    </lineage>
</organism>
<feature type="coiled-coil region" evidence="1">
    <location>
        <begin position="44"/>
        <end position="127"/>
    </location>
</feature>
<name>A0A0N4VLG8_ENTVE</name>
<accession>A0A0N4VLG8</accession>
<proteinExistence type="predicted"/>
<gene>
    <name evidence="2" type="ORF">EVEC_LOCUS11014</name>
</gene>
<dbReference type="AlphaFoldDB" id="A0A0N4VLG8"/>